<feature type="domain" description="DUF7282" evidence="3">
    <location>
        <begin position="45"/>
        <end position="155"/>
    </location>
</feature>
<feature type="compositionally biased region" description="Acidic residues" evidence="1">
    <location>
        <begin position="122"/>
        <end position="137"/>
    </location>
</feature>
<feature type="compositionally biased region" description="Low complexity" evidence="1">
    <location>
        <begin position="354"/>
        <end position="370"/>
    </location>
</feature>
<feature type="region of interest" description="Disordered" evidence="1">
    <location>
        <begin position="119"/>
        <end position="143"/>
    </location>
</feature>
<feature type="region of interest" description="Disordered" evidence="1">
    <location>
        <begin position="332"/>
        <end position="370"/>
    </location>
</feature>
<accession>L9ZNK1</accession>
<organism evidence="4 5">
    <name type="scientific">Natrialba taiwanensis DSM 12281</name>
    <dbReference type="NCBI Taxonomy" id="1230458"/>
    <lineage>
        <taxon>Archaea</taxon>
        <taxon>Methanobacteriati</taxon>
        <taxon>Methanobacteriota</taxon>
        <taxon>Stenosarchaea group</taxon>
        <taxon>Halobacteria</taxon>
        <taxon>Halobacteriales</taxon>
        <taxon>Natrialbaceae</taxon>
        <taxon>Natrialba</taxon>
    </lineage>
</organism>
<dbReference type="STRING" id="1230458.C484_16754"/>
<protein>
    <submittedName>
        <fullName evidence="4">Uncharacterized protein</fullName>
    </submittedName>
</protein>
<dbReference type="EMBL" id="AOIL01000052">
    <property type="protein sequence ID" value="ELY88080.1"/>
    <property type="molecule type" value="Genomic_DNA"/>
</dbReference>
<gene>
    <name evidence="4" type="ORF">C484_16754</name>
</gene>
<reference evidence="4 5" key="1">
    <citation type="journal article" date="2014" name="PLoS Genet.">
        <title>Phylogenetically driven sequencing of extremely halophilic archaea reveals strategies for static and dynamic osmo-response.</title>
        <authorList>
            <person name="Becker E.A."/>
            <person name="Seitzer P.M."/>
            <person name="Tritt A."/>
            <person name="Larsen D."/>
            <person name="Krusor M."/>
            <person name="Yao A.I."/>
            <person name="Wu D."/>
            <person name="Madern D."/>
            <person name="Eisen J.A."/>
            <person name="Darling A.E."/>
            <person name="Facciotti M.T."/>
        </authorList>
    </citation>
    <scope>NUCLEOTIDE SEQUENCE [LARGE SCALE GENOMIC DNA]</scope>
    <source>
        <strain evidence="4 5">DSM 12281</strain>
    </source>
</reference>
<dbReference type="Pfam" id="PF07705">
    <property type="entry name" value="CARDB"/>
    <property type="match status" value="1"/>
</dbReference>
<evidence type="ECO:0000313" key="4">
    <source>
        <dbReference type="EMBL" id="ELY88080.1"/>
    </source>
</evidence>
<name>L9ZNK1_9EURY</name>
<comment type="caution">
    <text evidence="4">The sequence shown here is derived from an EMBL/GenBank/DDBJ whole genome shotgun (WGS) entry which is preliminary data.</text>
</comment>
<dbReference type="RefSeq" id="WP_006826995.1">
    <property type="nucleotide sequence ID" value="NZ_AOIL01000052.1"/>
</dbReference>
<dbReference type="InterPro" id="IPR011635">
    <property type="entry name" value="CARDB"/>
</dbReference>
<dbReference type="InterPro" id="IPR055706">
    <property type="entry name" value="Slg1/2_DUF7282"/>
</dbReference>
<feature type="domain" description="DUF7282" evidence="3">
    <location>
        <begin position="266"/>
        <end position="352"/>
    </location>
</feature>
<evidence type="ECO:0000256" key="1">
    <source>
        <dbReference type="SAM" id="MobiDB-lite"/>
    </source>
</evidence>
<sequence length="370" mass="39341">MSSRSTFGTIKRVVAILIAIMIVLAAGIVVGQAPTLFGIEEDPEASIEFTDQQGNGTAVTIDEVSLSDGGFVVITANSDGSESIAVSEPLEAGTHENVTVELADDADRELLGRLTATVHQDTDDDETYTYGESDGEEDRPYLDAGYPVSATATVTADETDDALGDSFVVDSLDVPDTATTNETMNVTVTVRNPTDVRAQQNVELRLDGQLLEWQSVDLDGGETTELTFEVDTRGTPPGEHPLSVQTNRDGTVELVEFEFHTDPGIEVTNATTDRIITDVATPAEGFVAVENDSGEILATSDELDSGEHEEIRISIPANVSVDEDTDLTAVVYEGDPDTPESASPYEEDGDRIETTFTIGTTPGGPTTDAE</sequence>
<dbReference type="InterPro" id="IPR013783">
    <property type="entry name" value="Ig-like_fold"/>
</dbReference>
<evidence type="ECO:0000313" key="5">
    <source>
        <dbReference type="Proteomes" id="UP000011648"/>
    </source>
</evidence>
<dbReference type="Proteomes" id="UP000011648">
    <property type="component" value="Unassembled WGS sequence"/>
</dbReference>
<feature type="domain" description="CARDB" evidence="2">
    <location>
        <begin position="167"/>
        <end position="252"/>
    </location>
</feature>
<dbReference type="PATRIC" id="fig|1230458.4.peg.3398"/>
<evidence type="ECO:0000259" key="2">
    <source>
        <dbReference type="Pfam" id="PF07705"/>
    </source>
</evidence>
<dbReference type="AlphaFoldDB" id="L9ZNK1"/>
<dbReference type="Pfam" id="PF23951">
    <property type="entry name" value="DUF7282"/>
    <property type="match status" value="2"/>
</dbReference>
<evidence type="ECO:0000259" key="3">
    <source>
        <dbReference type="Pfam" id="PF23951"/>
    </source>
</evidence>
<dbReference type="Gene3D" id="2.60.40.10">
    <property type="entry name" value="Immunoglobulins"/>
    <property type="match status" value="1"/>
</dbReference>
<keyword evidence="5" id="KW-1185">Reference proteome</keyword>
<dbReference type="OrthoDB" id="239724at2157"/>
<proteinExistence type="predicted"/>